<dbReference type="EMBL" id="CADCXU010015543">
    <property type="protein sequence ID" value="CAB0004909.1"/>
    <property type="molecule type" value="Genomic_DNA"/>
</dbReference>
<evidence type="ECO:0000313" key="1">
    <source>
        <dbReference type="EMBL" id="CAB0004909.1"/>
    </source>
</evidence>
<feature type="non-terminal residue" evidence="1">
    <location>
        <position position="1"/>
    </location>
</feature>
<evidence type="ECO:0000313" key="2">
    <source>
        <dbReference type="Proteomes" id="UP000479000"/>
    </source>
</evidence>
<dbReference type="Proteomes" id="UP000479000">
    <property type="component" value="Unassembled WGS sequence"/>
</dbReference>
<sequence length="74" mass="7834">RQNGVGGVLCRGGAPSLLSMGSGGRGRPVVAALTRVWGRASHYAALVLGGEADARTDRHGKRLPRVRYNTSYSR</sequence>
<keyword evidence="2" id="KW-1185">Reference proteome</keyword>
<dbReference type="AlphaFoldDB" id="A0A6H5GTS0"/>
<reference evidence="1 2" key="1">
    <citation type="submission" date="2020-02" db="EMBL/GenBank/DDBJ databases">
        <authorList>
            <person name="Ferguson B K."/>
        </authorList>
    </citation>
    <scope>NUCLEOTIDE SEQUENCE [LARGE SCALE GENOMIC DNA]</scope>
</reference>
<proteinExistence type="predicted"/>
<protein>
    <submittedName>
        <fullName evidence="1">Uncharacterized protein</fullName>
    </submittedName>
</protein>
<gene>
    <name evidence="1" type="ORF">NTEN_LOCUS10386</name>
</gene>
<accession>A0A6H5GTS0</accession>
<name>A0A6H5GTS0_9HEMI</name>
<organism evidence="1 2">
    <name type="scientific">Nesidiocoris tenuis</name>
    <dbReference type="NCBI Taxonomy" id="355587"/>
    <lineage>
        <taxon>Eukaryota</taxon>
        <taxon>Metazoa</taxon>
        <taxon>Ecdysozoa</taxon>
        <taxon>Arthropoda</taxon>
        <taxon>Hexapoda</taxon>
        <taxon>Insecta</taxon>
        <taxon>Pterygota</taxon>
        <taxon>Neoptera</taxon>
        <taxon>Paraneoptera</taxon>
        <taxon>Hemiptera</taxon>
        <taxon>Heteroptera</taxon>
        <taxon>Panheteroptera</taxon>
        <taxon>Cimicomorpha</taxon>
        <taxon>Miridae</taxon>
        <taxon>Dicyphina</taxon>
        <taxon>Nesidiocoris</taxon>
    </lineage>
</organism>